<evidence type="ECO:0000256" key="4">
    <source>
        <dbReference type="SAM" id="MobiDB-lite"/>
    </source>
</evidence>
<evidence type="ECO:0000313" key="5">
    <source>
        <dbReference type="EMBL" id="CAD7092112.1"/>
    </source>
</evidence>
<dbReference type="PANTHER" id="PTHR13168:SF0">
    <property type="entry name" value="C-MYC-BINDING PROTEIN"/>
    <property type="match status" value="1"/>
</dbReference>
<dbReference type="GO" id="GO:0003713">
    <property type="term" value="F:transcription coactivator activity"/>
    <property type="evidence" value="ECO:0007669"/>
    <property type="project" value="InterPro"/>
</dbReference>
<name>A0A7R8V4W1_HERIL</name>
<dbReference type="EMBL" id="LR899014">
    <property type="protein sequence ID" value="CAD7092112.1"/>
    <property type="molecule type" value="Genomic_DNA"/>
</dbReference>
<dbReference type="InParanoid" id="A0A7R8V4W1"/>
<evidence type="ECO:0008006" key="7">
    <source>
        <dbReference type="Google" id="ProtNLM"/>
    </source>
</evidence>
<evidence type="ECO:0000256" key="1">
    <source>
        <dbReference type="ARBA" id="ARBA00004123"/>
    </source>
</evidence>
<dbReference type="Proteomes" id="UP000594454">
    <property type="component" value="Chromosome 6"/>
</dbReference>
<dbReference type="PANTHER" id="PTHR13168">
    <property type="entry name" value="ASSOCIATE OF C-MYC AMY-1"/>
    <property type="match status" value="1"/>
</dbReference>
<dbReference type="OrthoDB" id="524165at2759"/>
<comment type="subcellular location">
    <subcellularLocation>
        <location evidence="1">Nucleus</location>
    </subcellularLocation>
</comment>
<sequence length="187" mass="21125">MSFKPIDAKRDEYRKYLERTGVLEMLSKVIVKLCECPERPENAIDFIRRNMGDAVLERDTIEHLKQELEDSRNEVAQLKRQLEALRLENTKTSPTDTQANAETVLEQAKDESNEMNTSDVKTSSEKEPSEEKEIEVETSSDKEEKEVSNEKSSTNVQATDGNVESNASPDGEGKDTTAVLEPESNKE</sequence>
<protein>
    <recommendedName>
        <fullName evidence="7">c-Myc-binding protein</fullName>
    </recommendedName>
</protein>
<accession>A0A7R8V4W1</accession>
<feature type="compositionally biased region" description="Basic and acidic residues" evidence="4">
    <location>
        <begin position="122"/>
        <end position="131"/>
    </location>
</feature>
<feature type="region of interest" description="Disordered" evidence="4">
    <location>
        <begin position="86"/>
        <end position="187"/>
    </location>
</feature>
<organism evidence="5 6">
    <name type="scientific">Hermetia illucens</name>
    <name type="common">Black soldier fly</name>
    <dbReference type="NCBI Taxonomy" id="343691"/>
    <lineage>
        <taxon>Eukaryota</taxon>
        <taxon>Metazoa</taxon>
        <taxon>Ecdysozoa</taxon>
        <taxon>Arthropoda</taxon>
        <taxon>Hexapoda</taxon>
        <taxon>Insecta</taxon>
        <taxon>Pterygota</taxon>
        <taxon>Neoptera</taxon>
        <taxon>Endopterygota</taxon>
        <taxon>Diptera</taxon>
        <taxon>Brachycera</taxon>
        <taxon>Stratiomyomorpha</taxon>
        <taxon>Stratiomyidae</taxon>
        <taxon>Hermetiinae</taxon>
        <taxon>Hermetia</taxon>
    </lineage>
</organism>
<evidence type="ECO:0000256" key="3">
    <source>
        <dbReference type="ARBA" id="ARBA00023242"/>
    </source>
</evidence>
<dbReference type="AlphaFoldDB" id="A0A7R8V4W1"/>
<feature type="compositionally biased region" description="Polar residues" evidence="4">
    <location>
        <begin position="90"/>
        <end position="101"/>
    </location>
</feature>
<comment type="similarity">
    <text evidence="2">Belongs to the AMY1 family.</text>
</comment>
<dbReference type="GO" id="GO:0005634">
    <property type="term" value="C:nucleus"/>
    <property type="evidence" value="ECO:0007669"/>
    <property type="project" value="UniProtKB-SubCell"/>
</dbReference>
<keyword evidence="3" id="KW-0539">Nucleus</keyword>
<dbReference type="OMA" id="XESEEAT"/>
<gene>
    <name evidence="5" type="ORF">HERILL_LOCUS14499</name>
</gene>
<feature type="compositionally biased region" description="Polar residues" evidence="4">
    <location>
        <begin position="154"/>
        <end position="168"/>
    </location>
</feature>
<keyword evidence="6" id="KW-1185">Reference proteome</keyword>
<proteinExistence type="inferred from homology"/>
<dbReference type="InterPro" id="IPR026060">
    <property type="entry name" value="AMY1"/>
</dbReference>
<evidence type="ECO:0000256" key="2">
    <source>
        <dbReference type="ARBA" id="ARBA00009389"/>
    </source>
</evidence>
<reference evidence="5 6" key="1">
    <citation type="submission" date="2020-11" db="EMBL/GenBank/DDBJ databases">
        <authorList>
            <person name="Wallbank WR R."/>
            <person name="Pardo Diaz C."/>
            <person name="Kozak K."/>
            <person name="Martin S."/>
            <person name="Jiggins C."/>
            <person name="Moest M."/>
            <person name="Warren A I."/>
            <person name="Generalovic N T."/>
            <person name="Byers J.R.P. K."/>
            <person name="Montejo-Kovacevich G."/>
            <person name="Yen C E."/>
        </authorList>
    </citation>
    <scope>NUCLEOTIDE SEQUENCE [LARGE SCALE GENOMIC DNA]</scope>
</reference>
<evidence type="ECO:0000313" key="6">
    <source>
        <dbReference type="Proteomes" id="UP000594454"/>
    </source>
</evidence>
<dbReference type="PRINTS" id="PR02028">
    <property type="entry name" value="CMYCBINDINGP"/>
</dbReference>
<feature type="compositionally biased region" description="Basic and acidic residues" evidence="4">
    <location>
        <begin position="139"/>
        <end position="149"/>
    </location>
</feature>